<dbReference type="PANTHER" id="PTHR47756">
    <property type="entry name" value="BLL6612 PROTEIN-RELATED"/>
    <property type="match status" value="1"/>
</dbReference>
<feature type="non-terminal residue" evidence="1">
    <location>
        <position position="59"/>
    </location>
</feature>
<accession>A0ABX1FU07</accession>
<dbReference type="EMBL" id="VSRL01000214">
    <property type="protein sequence ID" value="NKE62017.1"/>
    <property type="molecule type" value="Genomic_DNA"/>
</dbReference>
<protein>
    <submittedName>
        <fullName evidence="1">RNA polymerase sigma factor</fullName>
    </submittedName>
</protein>
<sequence length="59" mass="6528">MTVHHFEDLLRELAPQVLATLVHRHGQFDACEDAVQEALADAVRQWPVDGVPDNRGPGV</sequence>
<evidence type="ECO:0000313" key="2">
    <source>
        <dbReference type="Proteomes" id="UP001515943"/>
    </source>
</evidence>
<name>A0ABX1FU07_9PSEU</name>
<proteinExistence type="predicted"/>
<dbReference type="PANTHER" id="PTHR47756:SF2">
    <property type="entry name" value="BLL6612 PROTEIN"/>
    <property type="match status" value="1"/>
</dbReference>
<organism evidence="1 2">
    <name type="scientific">Lentzea indica</name>
    <dbReference type="NCBI Taxonomy" id="2604800"/>
    <lineage>
        <taxon>Bacteria</taxon>
        <taxon>Bacillati</taxon>
        <taxon>Actinomycetota</taxon>
        <taxon>Actinomycetes</taxon>
        <taxon>Pseudonocardiales</taxon>
        <taxon>Pseudonocardiaceae</taxon>
        <taxon>Lentzea</taxon>
    </lineage>
</organism>
<keyword evidence="2" id="KW-1185">Reference proteome</keyword>
<dbReference type="InterPro" id="IPR013325">
    <property type="entry name" value="RNA_pol_sigma_r2"/>
</dbReference>
<gene>
    <name evidence="1" type="ORF">FXN61_36795</name>
</gene>
<comment type="caution">
    <text evidence="1">The sequence shown here is derived from an EMBL/GenBank/DDBJ whole genome shotgun (WGS) entry which is preliminary data.</text>
</comment>
<evidence type="ECO:0000313" key="1">
    <source>
        <dbReference type="EMBL" id="NKE62017.1"/>
    </source>
</evidence>
<dbReference type="SUPFAM" id="SSF88946">
    <property type="entry name" value="Sigma2 domain of RNA polymerase sigma factors"/>
    <property type="match status" value="1"/>
</dbReference>
<dbReference type="Proteomes" id="UP001515943">
    <property type="component" value="Unassembled WGS sequence"/>
</dbReference>
<reference evidence="1 2" key="1">
    <citation type="submission" date="2019-08" db="EMBL/GenBank/DDBJ databases">
        <title>Lentzea from Indian Himalayas.</title>
        <authorList>
            <person name="Mandal S."/>
            <person name="Mallick Gupta A."/>
            <person name="Maiti P.K."/>
            <person name="Sarkar J."/>
            <person name="Mandal S."/>
        </authorList>
    </citation>
    <scope>NUCLEOTIDE SEQUENCE [LARGE SCALE GENOMIC DNA]</scope>
    <source>
        <strain evidence="1 2">PSKA42</strain>
    </source>
</reference>